<dbReference type="AlphaFoldDB" id="A0A371H788"/>
<accession>A0A371H788</accession>
<dbReference type="EMBL" id="QJKJ01003431">
    <property type="protein sequence ID" value="RDX98553.1"/>
    <property type="molecule type" value="Genomic_DNA"/>
</dbReference>
<name>A0A371H788_MUCPR</name>
<protein>
    <submittedName>
        <fullName evidence="1">Uncharacterized protein</fullName>
    </submittedName>
</protein>
<keyword evidence="2" id="KW-1185">Reference proteome</keyword>
<feature type="non-terminal residue" evidence="1">
    <location>
        <position position="1"/>
    </location>
</feature>
<reference evidence="1" key="1">
    <citation type="submission" date="2018-05" db="EMBL/GenBank/DDBJ databases">
        <title>Draft genome of Mucuna pruriens seed.</title>
        <authorList>
            <person name="Nnadi N.E."/>
            <person name="Vos R."/>
            <person name="Hasami M.H."/>
            <person name="Devisetty U.K."/>
            <person name="Aguiy J.C."/>
        </authorList>
    </citation>
    <scope>NUCLEOTIDE SEQUENCE [LARGE SCALE GENOMIC DNA]</scope>
    <source>
        <strain evidence="1">JCA_2017</strain>
    </source>
</reference>
<evidence type="ECO:0000313" key="1">
    <source>
        <dbReference type="EMBL" id="RDX98553.1"/>
    </source>
</evidence>
<organism evidence="1 2">
    <name type="scientific">Mucuna pruriens</name>
    <name type="common">Velvet bean</name>
    <name type="synonym">Dolichos pruriens</name>
    <dbReference type="NCBI Taxonomy" id="157652"/>
    <lineage>
        <taxon>Eukaryota</taxon>
        <taxon>Viridiplantae</taxon>
        <taxon>Streptophyta</taxon>
        <taxon>Embryophyta</taxon>
        <taxon>Tracheophyta</taxon>
        <taxon>Spermatophyta</taxon>
        <taxon>Magnoliopsida</taxon>
        <taxon>eudicotyledons</taxon>
        <taxon>Gunneridae</taxon>
        <taxon>Pentapetalae</taxon>
        <taxon>rosids</taxon>
        <taxon>fabids</taxon>
        <taxon>Fabales</taxon>
        <taxon>Fabaceae</taxon>
        <taxon>Papilionoideae</taxon>
        <taxon>50 kb inversion clade</taxon>
        <taxon>NPAAA clade</taxon>
        <taxon>indigoferoid/millettioid clade</taxon>
        <taxon>Phaseoleae</taxon>
        <taxon>Mucuna</taxon>
    </lineage>
</organism>
<gene>
    <name evidence="1" type="ORF">CR513_18510</name>
</gene>
<dbReference type="Proteomes" id="UP000257109">
    <property type="component" value="Unassembled WGS sequence"/>
</dbReference>
<sequence length="110" mass="11935">MIYTSSSPSALLTTRIIGPSTDDGICISHEEPSFENQTVPSTDFSKVLYSLVLVVSRQPMSTSHSFKLIEKSVHVFRSIQLNGHVGNKTRRFTGAPGGFGFGFGELNVEG</sequence>
<evidence type="ECO:0000313" key="2">
    <source>
        <dbReference type="Proteomes" id="UP000257109"/>
    </source>
</evidence>
<comment type="caution">
    <text evidence="1">The sequence shown here is derived from an EMBL/GenBank/DDBJ whole genome shotgun (WGS) entry which is preliminary data.</text>
</comment>
<proteinExistence type="predicted"/>